<gene>
    <name evidence="2" type="ORF">P9H32_09605</name>
</gene>
<keyword evidence="1" id="KW-0732">Signal</keyword>
<feature type="chain" id="PRO_5046749616" evidence="1">
    <location>
        <begin position="28"/>
        <end position="310"/>
    </location>
</feature>
<feature type="signal peptide" evidence="1">
    <location>
        <begin position="1"/>
        <end position="27"/>
    </location>
</feature>
<comment type="caution">
    <text evidence="2">The sequence shown here is derived from an EMBL/GenBank/DDBJ whole genome shotgun (WGS) entry which is preliminary data.</text>
</comment>
<evidence type="ECO:0000256" key="1">
    <source>
        <dbReference type="SAM" id="SignalP"/>
    </source>
</evidence>
<sequence length="310" mass="33706">MMQIQSIMSVKHISLVMLLLGAVSVFAHTFTEASLYTTVDTRDSAWVPFVSEGYTEVSALTELDTRNPAFRPFSSGAYIGTSGLTPVDSRDYTLTVVSEYGNPVPATGVYSNYCWHSAVTCSVEAVLIDGGMEYVVTGWGGNGIAPASGTTNVTGQLLLTDPDAIFNWNWLVEQWDADLDMLPDRWEQSIVDADPDDDITSLADVLPDGDADGDGIQNVFEYAFEENLSTNEPLLTIQIVDGRPVLQVPEQSTQSTRYIEIEVECSGDLQSWNIPVVPVATSNQPPAGKAWYESMNAPTNAFFIIHAAGQ</sequence>
<keyword evidence="3" id="KW-1185">Reference proteome</keyword>
<evidence type="ECO:0000313" key="2">
    <source>
        <dbReference type="EMBL" id="MDZ8118883.1"/>
    </source>
</evidence>
<reference evidence="2 3" key="1">
    <citation type="journal article" date="2024" name="Appl. Environ. Microbiol.">
        <title>Pontiella agarivorans sp. nov., a novel marine anaerobic bacterium capable of degrading macroalgal polysaccharides and fixing nitrogen.</title>
        <authorList>
            <person name="Liu N."/>
            <person name="Kivenson V."/>
            <person name="Peng X."/>
            <person name="Cui Z."/>
            <person name="Lankiewicz T.S."/>
            <person name="Gosselin K.M."/>
            <person name="English C.J."/>
            <person name="Blair E.M."/>
            <person name="O'Malley M.A."/>
            <person name="Valentine D.L."/>
        </authorList>
    </citation>
    <scope>NUCLEOTIDE SEQUENCE [LARGE SCALE GENOMIC DNA]</scope>
    <source>
        <strain evidence="2 3">NLcol2</strain>
    </source>
</reference>
<dbReference type="EMBL" id="JARVCO010000010">
    <property type="protein sequence ID" value="MDZ8118883.1"/>
    <property type="molecule type" value="Genomic_DNA"/>
</dbReference>
<dbReference type="RefSeq" id="WP_322608676.1">
    <property type="nucleotide sequence ID" value="NZ_JARVCO010000010.1"/>
</dbReference>
<evidence type="ECO:0000313" key="3">
    <source>
        <dbReference type="Proteomes" id="UP001290861"/>
    </source>
</evidence>
<dbReference type="Proteomes" id="UP001290861">
    <property type="component" value="Unassembled WGS sequence"/>
</dbReference>
<name>A0ABU5MXE4_9BACT</name>
<organism evidence="2 3">
    <name type="scientific">Pontiella agarivorans</name>
    <dbReference type="NCBI Taxonomy" id="3038953"/>
    <lineage>
        <taxon>Bacteria</taxon>
        <taxon>Pseudomonadati</taxon>
        <taxon>Kiritimatiellota</taxon>
        <taxon>Kiritimatiellia</taxon>
        <taxon>Kiritimatiellales</taxon>
        <taxon>Pontiellaceae</taxon>
        <taxon>Pontiella</taxon>
    </lineage>
</organism>
<accession>A0ABU5MXE4</accession>
<protein>
    <submittedName>
        <fullName evidence="2">Uncharacterized protein</fullName>
    </submittedName>
</protein>
<proteinExistence type="predicted"/>